<sequence length="57" mass="6561">MYQLARSGVSFVQPYRFWLDPNGAGIHNPRAIGGGCILNIHDNQDKYEKNNFDFFID</sequence>
<proteinExistence type="predicted"/>
<comment type="caution">
    <text evidence="1">The sequence shown here is derived from an EMBL/GenBank/DDBJ whole genome shotgun (WGS) entry which is preliminary data.</text>
</comment>
<gene>
    <name evidence="1" type="ORF">SDC9_115322</name>
</gene>
<reference evidence="1" key="1">
    <citation type="submission" date="2019-08" db="EMBL/GenBank/DDBJ databases">
        <authorList>
            <person name="Kucharzyk K."/>
            <person name="Murdoch R.W."/>
            <person name="Higgins S."/>
            <person name="Loffler F."/>
        </authorList>
    </citation>
    <scope>NUCLEOTIDE SEQUENCE</scope>
</reference>
<dbReference type="AlphaFoldDB" id="A0A645BSI3"/>
<dbReference type="EMBL" id="VSSQ01022231">
    <property type="protein sequence ID" value="MPM68390.1"/>
    <property type="molecule type" value="Genomic_DNA"/>
</dbReference>
<protein>
    <submittedName>
        <fullName evidence="1">Uncharacterized protein</fullName>
    </submittedName>
</protein>
<name>A0A645BSI3_9ZZZZ</name>
<organism evidence="1">
    <name type="scientific">bioreactor metagenome</name>
    <dbReference type="NCBI Taxonomy" id="1076179"/>
    <lineage>
        <taxon>unclassified sequences</taxon>
        <taxon>metagenomes</taxon>
        <taxon>ecological metagenomes</taxon>
    </lineage>
</organism>
<accession>A0A645BSI3</accession>
<evidence type="ECO:0000313" key="1">
    <source>
        <dbReference type="EMBL" id="MPM68390.1"/>
    </source>
</evidence>